<keyword evidence="2" id="KW-1185">Reference proteome</keyword>
<dbReference type="AlphaFoldDB" id="A0A914W2H0"/>
<organism evidence="2 3">
    <name type="scientific">Plectus sambesii</name>
    <dbReference type="NCBI Taxonomy" id="2011161"/>
    <lineage>
        <taxon>Eukaryota</taxon>
        <taxon>Metazoa</taxon>
        <taxon>Ecdysozoa</taxon>
        <taxon>Nematoda</taxon>
        <taxon>Chromadorea</taxon>
        <taxon>Plectida</taxon>
        <taxon>Plectina</taxon>
        <taxon>Plectoidea</taxon>
        <taxon>Plectidae</taxon>
        <taxon>Plectus</taxon>
    </lineage>
</organism>
<protein>
    <submittedName>
        <fullName evidence="3">Secreted protein</fullName>
    </submittedName>
</protein>
<proteinExistence type="predicted"/>
<dbReference type="Proteomes" id="UP000887566">
    <property type="component" value="Unplaced"/>
</dbReference>
<keyword evidence="1" id="KW-0472">Membrane</keyword>
<evidence type="ECO:0000313" key="3">
    <source>
        <dbReference type="WBParaSite" id="PSAMB.scaffold2size251193.g696.t1"/>
    </source>
</evidence>
<reference evidence="3" key="1">
    <citation type="submission" date="2022-11" db="UniProtKB">
        <authorList>
            <consortium name="WormBaseParasite"/>
        </authorList>
    </citation>
    <scope>IDENTIFICATION</scope>
</reference>
<evidence type="ECO:0000313" key="2">
    <source>
        <dbReference type="Proteomes" id="UP000887566"/>
    </source>
</evidence>
<feature type="transmembrane region" description="Helical" evidence="1">
    <location>
        <begin position="6"/>
        <end position="27"/>
    </location>
</feature>
<evidence type="ECO:0000256" key="1">
    <source>
        <dbReference type="SAM" id="Phobius"/>
    </source>
</evidence>
<accession>A0A914W2H0</accession>
<keyword evidence="1" id="KW-0812">Transmembrane</keyword>
<name>A0A914W2H0_9BILA</name>
<dbReference type="WBParaSite" id="PSAMB.scaffold2size251193.g696.t1">
    <property type="protein sequence ID" value="PSAMB.scaffold2size251193.g696.t1"/>
    <property type="gene ID" value="PSAMB.scaffold2size251193.g696"/>
</dbReference>
<keyword evidence="1" id="KW-1133">Transmembrane helix</keyword>
<sequence length="178" mass="19607">MWTTDAVVEGLARCLLSVCLFVSAVGVGQEVSRRRREQLRRLGGAALIAWQSVRVSPRMRSWDKLVCGAVCLPEVCTVIARRFHSLVPINSAKRRPKRASAAPSGCGAFVDRAPSTLLATSIETFKYSPVKTFLCLVGWLFGPPVRVQRSTQSPFCYSMRQKTMATIAKCNVSALMLE</sequence>